<dbReference type="SUPFAM" id="SSF49899">
    <property type="entry name" value="Concanavalin A-like lectins/glucanases"/>
    <property type="match status" value="1"/>
</dbReference>
<dbReference type="InterPro" id="IPR036757">
    <property type="entry name" value="TFR-like_dimer_dom_sf"/>
</dbReference>
<evidence type="ECO:0000256" key="2">
    <source>
        <dbReference type="SAM" id="Phobius"/>
    </source>
</evidence>
<dbReference type="InterPro" id="IPR003137">
    <property type="entry name" value="PA_domain"/>
</dbReference>
<evidence type="ECO:0000259" key="3">
    <source>
        <dbReference type="PROSITE" id="PS51328"/>
    </source>
</evidence>
<dbReference type="PANTHER" id="PTHR10404:SF46">
    <property type="entry name" value="VACUOLAR PROTEIN SORTING-ASSOCIATED PROTEIN 70"/>
    <property type="match status" value="1"/>
</dbReference>
<dbReference type="InterPro" id="IPR007484">
    <property type="entry name" value="Peptidase_M28"/>
</dbReference>
<dbReference type="OrthoDB" id="5841748at2759"/>
<feature type="transmembrane region" description="Helical" evidence="2">
    <location>
        <begin position="105"/>
        <end position="128"/>
    </location>
</feature>
<keyword evidence="2" id="KW-1133">Transmembrane helix</keyword>
<comment type="similarity">
    <text evidence="1">Belongs to the peptidase M28 family. M28B subfamily.</text>
</comment>
<feature type="domain" description="L-type lectin-like" evidence="3">
    <location>
        <begin position="1"/>
        <end position="101"/>
    </location>
</feature>
<dbReference type="FunFam" id="3.40.630.10:FF:000101">
    <property type="entry name" value="N-acetylated alpha-linked acidic dipeptidase like 1"/>
    <property type="match status" value="2"/>
</dbReference>
<dbReference type="Pfam" id="PF02225">
    <property type="entry name" value="PA"/>
    <property type="match status" value="1"/>
</dbReference>
<comment type="caution">
    <text evidence="4">The sequence shown here is derived from an EMBL/GenBank/DDBJ whole genome shotgun (WGS) entry which is preliminary data.</text>
</comment>
<dbReference type="InterPro" id="IPR007365">
    <property type="entry name" value="TFR-like_dimer_dom"/>
</dbReference>
<dbReference type="Pfam" id="PF04253">
    <property type="entry name" value="TFR_dimer"/>
    <property type="match status" value="2"/>
</dbReference>
<dbReference type="Pfam" id="PF04389">
    <property type="entry name" value="Peptidase_M28"/>
    <property type="match status" value="1"/>
</dbReference>
<dbReference type="Pfam" id="PF03388">
    <property type="entry name" value="Lectin_leg-like"/>
    <property type="match status" value="1"/>
</dbReference>
<dbReference type="Gene3D" id="3.50.30.30">
    <property type="match status" value="1"/>
</dbReference>
<dbReference type="FunFam" id="3.50.30.30:FF:000045">
    <property type="entry name" value="Predicted protein"/>
    <property type="match status" value="1"/>
</dbReference>
<feature type="transmembrane region" description="Helical" evidence="2">
    <location>
        <begin position="263"/>
        <end position="287"/>
    </location>
</feature>
<evidence type="ECO:0000313" key="5">
    <source>
        <dbReference type="Proteomes" id="UP000663891"/>
    </source>
</evidence>
<accession>A0A814FAL5</accession>
<reference evidence="4" key="1">
    <citation type="submission" date="2021-02" db="EMBL/GenBank/DDBJ databases">
        <authorList>
            <person name="Nowell W R."/>
        </authorList>
    </citation>
    <scope>NUCLEOTIDE SEQUENCE</scope>
</reference>
<proteinExistence type="inferred from homology"/>
<gene>
    <name evidence="4" type="ORF">VCS650_LOCUS13629</name>
</gene>
<dbReference type="Proteomes" id="UP000663891">
    <property type="component" value="Unassembled WGS sequence"/>
</dbReference>
<dbReference type="InterPro" id="IPR013320">
    <property type="entry name" value="ConA-like_dom_sf"/>
</dbReference>
<dbReference type="PANTHER" id="PTHR10404">
    <property type="entry name" value="N-ACETYLATED-ALPHA-LINKED ACIDIC DIPEPTIDASE"/>
    <property type="match status" value="1"/>
</dbReference>
<dbReference type="GO" id="GO:0004180">
    <property type="term" value="F:carboxypeptidase activity"/>
    <property type="evidence" value="ECO:0007669"/>
    <property type="project" value="TreeGrafter"/>
</dbReference>
<dbReference type="InterPro" id="IPR005052">
    <property type="entry name" value="Lectin_leg"/>
</dbReference>
<dbReference type="CDD" id="cd02121">
    <property type="entry name" value="PA_GCPII_like"/>
    <property type="match status" value="1"/>
</dbReference>
<protein>
    <recommendedName>
        <fullName evidence="3">L-type lectin-like domain-containing protein</fullName>
    </recommendedName>
</protein>
<dbReference type="Gene3D" id="3.40.630.10">
    <property type="entry name" value="Zn peptidases"/>
    <property type="match status" value="2"/>
</dbReference>
<keyword evidence="2" id="KW-0472">Membrane</keyword>
<dbReference type="GO" id="GO:0016020">
    <property type="term" value="C:membrane"/>
    <property type="evidence" value="ECO:0007669"/>
    <property type="project" value="InterPro"/>
</dbReference>
<keyword evidence="2" id="KW-0812">Transmembrane</keyword>
<dbReference type="EMBL" id="CAJNON010000110">
    <property type="protein sequence ID" value="CAF0980257.1"/>
    <property type="molecule type" value="Genomic_DNA"/>
</dbReference>
<dbReference type="InterPro" id="IPR039373">
    <property type="entry name" value="Peptidase_M28B"/>
</dbReference>
<dbReference type="SUPFAM" id="SSF47672">
    <property type="entry name" value="Transferrin receptor-like dimerisation domain"/>
    <property type="match status" value="2"/>
</dbReference>
<dbReference type="Gene3D" id="1.20.930.40">
    <property type="entry name" value="Transferrin receptor-like, dimerisation domain"/>
    <property type="match status" value="1"/>
</dbReference>
<dbReference type="PROSITE" id="PS51328">
    <property type="entry name" value="L_LECTIN_LIKE"/>
    <property type="match status" value="1"/>
</dbReference>
<name>A0A814FAL5_9BILA</name>
<evidence type="ECO:0000256" key="1">
    <source>
        <dbReference type="ARBA" id="ARBA00005634"/>
    </source>
</evidence>
<evidence type="ECO:0000313" key="4">
    <source>
        <dbReference type="EMBL" id="CAF0980257.1"/>
    </source>
</evidence>
<organism evidence="4 5">
    <name type="scientific">Adineta steineri</name>
    <dbReference type="NCBI Taxonomy" id="433720"/>
    <lineage>
        <taxon>Eukaryota</taxon>
        <taxon>Metazoa</taxon>
        <taxon>Spiralia</taxon>
        <taxon>Gnathifera</taxon>
        <taxon>Rotifera</taxon>
        <taxon>Eurotatoria</taxon>
        <taxon>Bdelloidea</taxon>
        <taxon>Adinetida</taxon>
        <taxon>Adinetidae</taxon>
        <taxon>Adineta</taxon>
    </lineage>
</organism>
<sequence length="1342" mass="149664">MRIYNTAYLFTKNNRSAIASDDQVRVTPSIRSQKGWIWTKNMMTADSWLLDVKLRVTGRGRVGADGMAIWFTDKPGVEGPVFGSNDNWNGLGLFLDSFDNDALCILISAGAIVAIAFGLGIIIGHFAIKKTTNSTTGKYDYLTRNADQQNYQTFISSIQSPNIEANLKDLTSRPHMAGLPEDLASAIVIEQRWINDGLKVTKPKYNVLLSYPDDNNPNRVTLTSSSGTIIIQTNGTEQVYDITQPKTVNPFLAYTPNGTVSSFILISIGAIVAIAFGLGIIIGHFAIKKTTSSTTGKYDYLTRNADQQNYQTFISSIQSANIEANLKDLTSRPHMAGLPEDLASAIVIEQRWINDGLKVTKPKYNVLLSYPDDNNPNRVTLTSSSGTIIIQTNGTEKVYDTTQPKTVNPFLAYTPNGTVSSTKLYYGNYGRLEDLKYLASIVGNTSLQGSIIIMRYGKIFRGDKIMNAQYYGAVGAILYSDPIDYAPFGTSADQVYDQKWYMPPSGTQRGSTRTVNGDPLTPTYPSTDYMYRISEEELNSIPKIPAQAIGYGEAQVILQYIQGNNVTKDWSGALPNVVYRYGGILRDSAEIEVRTYNRQERKDTYNVIGIMKGEIEPDRYIVFGNHRDAWSLGALDPTSGTAVLLEMTRAIGEMYKNGIFVSYLDLIGIYIQFKIGFRPRRSLMFCSWGAEEYGLIGSVEYVEEYVKVLGARIISYLNVDIAVEGNYKLRVNTSPLLFDIIIEASKMVPSAYDHVDQTVYDKWMKVDRNNITNEPNFNYGLGAGSDYFSFVQLVGSSSMDARYTFDSTIHGNPGSYPLYHTSYEVFSMMKKFIDPDFTAHRTMGQFMGVLILLLSETPVLQFNVTRYTLALRQAMNNLKINDSTILNPLRTAIDDFDKIAQDFVRRSKLMDTENPYIIRAYNDQLLQLERAFLNPLGQDSDRTDFKHIIYAPSKTNQYAALGFPTIIDAIASDRYVVIGNHRDAWNLGAIDPTSGTATLLEVTRVLGDMYSKGFRPRRSLMFCSWGAEEYGLVGSIEYVQEYVKVLGARVVSYLNLDVAVSGNYTIRSTASPLLVDAIIEASKMVPSAYDSPEQTVYDKWKKVRWNNVTNEPIIGNGLGSGSDYLGFDQLAGSSNFDASYTFNPADHGNLGSYPLYHTSYEVFSMVKKFVDPEFQAHRALGQFTGVLALILCETPVLPFNVNRYTTALRQTIDSFKTNDSTMFDLLRSATNDFGIAAEEFVTRSKSMDVKNPYVIRAYNDQLLQLERAFLNPLRQGGAYSDMKHIIYAPAKNNQYASSGFPAIADAISSGDKTEISNQVRIATYFVRGAISTLKEFNKFIAA</sequence>
<dbReference type="SUPFAM" id="SSF52025">
    <property type="entry name" value="PA domain"/>
    <property type="match status" value="1"/>
</dbReference>
<dbReference type="InterPro" id="IPR046450">
    <property type="entry name" value="PA_dom_sf"/>
</dbReference>
<dbReference type="Gene3D" id="2.60.120.200">
    <property type="match status" value="1"/>
</dbReference>
<dbReference type="SUPFAM" id="SSF53187">
    <property type="entry name" value="Zn-dependent exopeptidases"/>
    <property type="match status" value="2"/>
</dbReference>